<sequence>MESLQKFEKVSGFPDLASSIRKLEVYTFYLPPLEDLLEILAQDAAESFSIASMEDTEINIDASHMRGNSSQFEDKDCPDDESYCKYWEGQQQMIDDNQIFRVLSKGMKSLTKCRKNAFNHNDIPWSNSHRAEGLDYLSKISSPTREESSDFVRRVVQDFLTASYESRLQLDDVDIHAGSFMDDAHCIIPNQPPCLENSISSLCRLYLHIDPSFEGTSRLGQFISCFPKLTDFGLETFSNLCQHNPAGILLDITIPDLAKLSLSQLNCTADELENFFLAHSETLREINLVWVELDDTRHWRKIMQILRGRMPSVKLKMDSCVRGKMWEADSTQELIEIMHESDE</sequence>
<dbReference type="Proteomes" id="UP001152049">
    <property type="component" value="Unassembled WGS sequence"/>
</dbReference>
<organism evidence="1 2">
    <name type="scientific">Fusarium torreyae</name>
    <dbReference type="NCBI Taxonomy" id="1237075"/>
    <lineage>
        <taxon>Eukaryota</taxon>
        <taxon>Fungi</taxon>
        <taxon>Dikarya</taxon>
        <taxon>Ascomycota</taxon>
        <taxon>Pezizomycotina</taxon>
        <taxon>Sordariomycetes</taxon>
        <taxon>Hypocreomycetidae</taxon>
        <taxon>Hypocreales</taxon>
        <taxon>Nectriaceae</taxon>
        <taxon>Fusarium</taxon>
    </lineage>
</organism>
<accession>A0A9W8RI07</accession>
<evidence type="ECO:0000313" key="2">
    <source>
        <dbReference type="Proteomes" id="UP001152049"/>
    </source>
</evidence>
<gene>
    <name evidence="1" type="ORF">NW762_014815</name>
</gene>
<dbReference type="OrthoDB" id="5279008at2759"/>
<reference evidence="1" key="1">
    <citation type="submission" date="2022-09" db="EMBL/GenBank/DDBJ databases">
        <title>Fusarium specimens isolated from Avocado Roots.</title>
        <authorList>
            <person name="Stajich J."/>
            <person name="Roper C."/>
            <person name="Heimlech-Rivalta G."/>
        </authorList>
    </citation>
    <scope>NUCLEOTIDE SEQUENCE</scope>
    <source>
        <strain evidence="1">CF00136</strain>
    </source>
</reference>
<proteinExistence type="predicted"/>
<dbReference type="EMBL" id="JAOQAZ010000058">
    <property type="protein sequence ID" value="KAJ4243329.1"/>
    <property type="molecule type" value="Genomic_DNA"/>
</dbReference>
<protein>
    <submittedName>
        <fullName evidence="1">Uncharacterized protein</fullName>
    </submittedName>
</protein>
<dbReference type="AlphaFoldDB" id="A0A9W8RI07"/>
<comment type="caution">
    <text evidence="1">The sequence shown here is derived from an EMBL/GenBank/DDBJ whole genome shotgun (WGS) entry which is preliminary data.</text>
</comment>
<name>A0A9W8RI07_9HYPO</name>
<evidence type="ECO:0000313" key="1">
    <source>
        <dbReference type="EMBL" id="KAJ4243329.1"/>
    </source>
</evidence>
<keyword evidence="2" id="KW-1185">Reference proteome</keyword>